<organism evidence="1 2">
    <name type="scientific">Nocardioides jejuensis</name>
    <dbReference type="NCBI Taxonomy" id="2502782"/>
    <lineage>
        <taxon>Bacteria</taxon>
        <taxon>Bacillati</taxon>
        <taxon>Actinomycetota</taxon>
        <taxon>Actinomycetes</taxon>
        <taxon>Propionibacteriales</taxon>
        <taxon>Nocardioidaceae</taxon>
        <taxon>Nocardioides</taxon>
    </lineage>
</organism>
<proteinExistence type="predicted"/>
<protein>
    <submittedName>
        <fullName evidence="1">Uncharacterized protein</fullName>
    </submittedName>
</protein>
<dbReference type="Proteomes" id="UP000295453">
    <property type="component" value="Unassembled WGS sequence"/>
</dbReference>
<evidence type="ECO:0000313" key="1">
    <source>
        <dbReference type="EMBL" id="TCJ23012.1"/>
    </source>
</evidence>
<sequence length="62" mass="6803">MSALRKVEEHPALRVLVASACQYEAVAIATGLLPTITHVHRLHPAVGWTIVAALAWHFRPQP</sequence>
<evidence type="ECO:0000313" key="2">
    <source>
        <dbReference type="Proteomes" id="UP000295453"/>
    </source>
</evidence>
<comment type="caution">
    <text evidence="1">The sequence shown here is derived from an EMBL/GenBank/DDBJ whole genome shotgun (WGS) entry which is preliminary data.</text>
</comment>
<accession>A0A4V2NXX6</accession>
<dbReference type="AlphaFoldDB" id="A0A4V2NXX6"/>
<reference evidence="1 2" key="1">
    <citation type="submission" date="2019-03" db="EMBL/GenBank/DDBJ databases">
        <authorList>
            <person name="Kim M.K.M."/>
        </authorList>
    </citation>
    <scope>NUCLEOTIDE SEQUENCE [LARGE SCALE GENOMIC DNA]</scope>
    <source>
        <strain evidence="1 2">18JY15-6</strain>
    </source>
</reference>
<dbReference type="EMBL" id="SJZJ01000019">
    <property type="protein sequence ID" value="TCJ23012.1"/>
    <property type="molecule type" value="Genomic_DNA"/>
</dbReference>
<name>A0A4V2NXX6_9ACTN</name>
<gene>
    <name evidence="1" type="ORF">EPD65_11665</name>
</gene>
<dbReference type="RefSeq" id="WP_131584315.1">
    <property type="nucleotide sequence ID" value="NZ_SJZJ01000019.1"/>
</dbReference>
<keyword evidence="2" id="KW-1185">Reference proteome</keyword>